<dbReference type="Proteomes" id="UP001642360">
    <property type="component" value="Unassembled WGS sequence"/>
</dbReference>
<evidence type="ECO:0000313" key="1">
    <source>
        <dbReference type="EMBL" id="CAK9182334.1"/>
    </source>
</evidence>
<organism evidence="1 2">
    <name type="scientific">Ilex paraguariensis</name>
    <name type="common">yerba mate</name>
    <dbReference type="NCBI Taxonomy" id="185542"/>
    <lineage>
        <taxon>Eukaryota</taxon>
        <taxon>Viridiplantae</taxon>
        <taxon>Streptophyta</taxon>
        <taxon>Embryophyta</taxon>
        <taxon>Tracheophyta</taxon>
        <taxon>Spermatophyta</taxon>
        <taxon>Magnoliopsida</taxon>
        <taxon>eudicotyledons</taxon>
        <taxon>Gunneridae</taxon>
        <taxon>Pentapetalae</taxon>
        <taxon>asterids</taxon>
        <taxon>campanulids</taxon>
        <taxon>Aquifoliales</taxon>
        <taxon>Aquifoliaceae</taxon>
        <taxon>Ilex</taxon>
    </lineage>
</organism>
<comment type="caution">
    <text evidence="1">The sequence shown here is derived from an EMBL/GenBank/DDBJ whole genome shotgun (WGS) entry which is preliminary data.</text>
</comment>
<proteinExistence type="predicted"/>
<keyword evidence="2" id="KW-1185">Reference proteome</keyword>
<dbReference type="AlphaFoldDB" id="A0ABC8UMX8"/>
<accession>A0ABC8UMX8</accession>
<sequence length="87" mass="10137">MKHTLPEDAYSPNRRMFLIPSYDLIDEISGWDELEKAMNTLKSKRELVLGLKKQQMKETPQDKNVTDYVLDLGRLLARYLSDDGLHV</sequence>
<reference evidence="1 2" key="1">
    <citation type="submission" date="2024-02" db="EMBL/GenBank/DDBJ databases">
        <authorList>
            <person name="Vignale AGUSTIN F."/>
            <person name="Sosa J E."/>
            <person name="Modenutti C."/>
        </authorList>
    </citation>
    <scope>NUCLEOTIDE SEQUENCE [LARGE SCALE GENOMIC DNA]</scope>
</reference>
<name>A0ABC8UMX8_9AQUA</name>
<protein>
    <submittedName>
        <fullName evidence="1">Uncharacterized protein</fullName>
    </submittedName>
</protein>
<gene>
    <name evidence="1" type="ORF">ILEXP_LOCUS52476</name>
</gene>
<dbReference type="EMBL" id="CAUOFW020008313">
    <property type="protein sequence ID" value="CAK9182334.1"/>
    <property type="molecule type" value="Genomic_DNA"/>
</dbReference>
<evidence type="ECO:0000313" key="2">
    <source>
        <dbReference type="Proteomes" id="UP001642360"/>
    </source>
</evidence>